<dbReference type="AlphaFoldDB" id="A0A6G0TUT2"/>
<evidence type="ECO:0000313" key="1">
    <source>
        <dbReference type="EMBL" id="KAE9538022.1"/>
    </source>
</evidence>
<organism evidence="1 2">
    <name type="scientific">Aphis glycines</name>
    <name type="common">Soybean aphid</name>
    <dbReference type="NCBI Taxonomy" id="307491"/>
    <lineage>
        <taxon>Eukaryota</taxon>
        <taxon>Metazoa</taxon>
        <taxon>Ecdysozoa</taxon>
        <taxon>Arthropoda</taxon>
        <taxon>Hexapoda</taxon>
        <taxon>Insecta</taxon>
        <taxon>Pterygota</taxon>
        <taxon>Neoptera</taxon>
        <taxon>Paraneoptera</taxon>
        <taxon>Hemiptera</taxon>
        <taxon>Sternorrhyncha</taxon>
        <taxon>Aphidomorpha</taxon>
        <taxon>Aphidoidea</taxon>
        <taxon>Aphididae</taxon>
        <taxon>Aphidini</taxon>
        <taxon>Aphis</taxon>
        <taxon>Aphis</taxon>
    </lineage>
</organism>
<accession>A0A6G0TUT2</accession>
<dbReference type="OrthoDB" id="6591693at2759"/>
<comment type="caution">
    <text evidence="1">The sequence shown here is derived from an EMBL/GenBank/DDBJ whole genome shotgun (WGS) entry which is preliminary data.</text>
</comment>
<keyword evidence="2" id="KW-1185">Reference proteome</keyword>
<sequence>MIKKYVYIFILFIPFMRQREKTTKSTKETAAIVILNIDQSFFSLLKIKFLVIMDPFRRSSVIPNKDEYLDNAQTFNRTSKIFEEFLHSFEQYDKEEQHKRRDSSSLSDCVKVPRRRVYVKQSYFPVDASFVKANPNHIYITDVNGHLYIVKPKKISLFSLNHCGLSINVLYVNHPSLNHSQHHCVVMPKIKLKDVILFSLSLKEDE</sequence>
<name>A0A6G0TUT2_APHGL</name>
<protein>
    <submittedName>
        <fullName evidence="1">Uncharacterized protein</fullName>
    </submittedName>
</protein>
<dbReference type="Proteomes" id="UP000475862">
    <property type="component" value="Unassembled WGS sequence"/>
</dbReference>
<gene>
    <name evidence="1" type="ORF">AGLY_005994</name>
</gene>
<dbReference type="EMBL" id="VYZN01000017">
    <property type="protein sequence ID" value="KAE9538022.1"/>
    <property type="molecule type" value="Genomic_DNA"/>
</dbReference>
<evidence type="ECO:0000313" key="2">
    <source>
        <dbReference type="Proteomes" id="UP000475862"/>
    </source>
</evidence>
<reference evidence="1 2" key="1">
    <citation type="submission" date="2019-08" db="EMBL/GenBank/DDBJ databases">
        <title>The genome of the soybean aphid Biotype 1, its phylome, world population structure and adaptation to the North American continent.</title>
        <authorList>
            <person name="Giordano R."/>
            <person name="Donthu R.K."/>
            <person name="Hernandez A.G."/>
            <person name="Wright C.L."/>
            <person name="Zimin A.V."/>
        </authorList>
    </citation>
    <scope>NUCLEOTIDE SEQUENCE [LARGE SCALE GENOMIC DNA]</scope>
    <source>
        <tissue evidence="1">Whole aphids</tissue>
    </source>
</reference>
<proteinExistence type="predicted"/>